<dbReference type="AlphaFoldDB" id="A0A918VUI4"/>
<proteinExistence type="predicted"/>
<reference evidence="1" key="2">
    <citation type="submission" date="2020-09" db="EMBL/GenBank/DDBJ databases">
        <authorList>
            <person name="Sun Q."/>
            <person name="Kim S."/>
        </authorList>
    </citation>
    <scope>NUCLEOTIDE SEQUENCE</scope>
    <source>
        <strain evidence="1">KCTC 32437</strain>
    </source>
</reference>
<evidence type="ECO:0000313" key="1">
    <source>
        <dbReference type="EMBL" id="GHA26865.1"/>
    </source>
</evidence>
<organism evidence="1 2">
    <name type="scientific">Devosia pacifica</name>
    <dbReference type="NCBI Taxonomy" id="1335967"/>
    <lineage>
        <taxon>Bacteria</taxon>
        <taxon>Pseudomonadati</taxon>
        <taxon>Pseudomonadota</taxon>
        <taxon>Alphaproteobacteria</taxon>
        <taxon>Hyphomicrobiales</taxon>
        <taxon>Devosiaceae</taxon>
        <taxon>Devosia</taxon>
    </lineage>
</organism>
<keyword evidence="2" id="KW-1185">Reference proteome</keyword>
<comment type="caution">
    <text evidence="1">The sequence shown here is derived from an EMBL/GenBank/DDBJ whole genome shotgun (WGS) entry which is preliminary data.</text>
</comment>
<dbReference type="RefSeq" id="WP_189425849.1">
    <property type="nucleotide sequence ID" value="NZ_BMZE01000002.1"/>
</dbReference>
<dbReference type="EMBL" id="BMZE01000002">
    <property type="protein sequence ID" value="GHA26865.1"/>
    <property type="molecule type" value="Genomic_DNA"/>
</dbReference>
<name>A0A918VUI4_9HYPH</name>
<sequence length="258" mass="28668">MDRLAIDIGKVAVEEGGRNLIVTLDGLAQTTLPPLPDDAIVLCFEKIAKEVYFRATARAQLVLHADQDFRTVLSLSDVQPFESRISYSNSLSDHWLFLEEAEFEDLLKQGQAGAGRGGDREAPTEFVTEVERVPRSAAELYRFVLLRSGGHCELSGSSPASLVSRAATDVEFIKPGHFGGKAEMGNALALSEAAARAFRFFHLTIGPDFEIIADHSVIDPELVERLNPDGRLKVPEHLQAEIGRSLEWHRRKFFEQRQ</sequence>
<reference evidence="1" key="1">
    <citation type="journal article" date="2014" name="Int. J. Syst. Evol. Microbiol.">
        <title>Complete genome sequence of Corynebacterium casei LMG S-19264T (=DSM 44701T), isolated from a smear-ripened cheese.</title>
        <authorList>
            <consortium name="US DOE Joint Genome Institute (JGI-PGF)"/>
            <person name="Walter F."/>
            <person name="Albersmeier A."/>
            <person name="Kalinowski J."/>
            <person name="Ruckert C."/>
        </authorList>
    </citation>
    <scope>NUCLEOTIDE SEQUENCE</scope>
    <source>
        <strain evidence="1">KCTC 32437</strain>
    </source>
</reference>
<accession>A0A918VUI4</accession>
<gene>
    <name evidence="1" type="ORF">GCM10007989_23350</name>
</gene>
<protein>
    <submittedName>
        <fullName evidence="1">Uncharacterized protein</fullName>
    </submittedName>
</protein>
<evidence type="ECO:0000313" key="2">
    <source>
        <dbReference type="Proteomes" id="UP000646579"/>
    </source>
</evidence>
<dbReference type="Proteomes" id="UP000646579">
    <property type="component" value="Unassembled WGS sequence"/>
</dbReference>